<keyword evidence="3" id="KW-0804">Transcription</keyword>
<feature type="transmembrane region" description="Helical" evidence="4">
    <location>
        <begin position="53"/>
        <end position="73"/>
    </location>
</feature>
<comment type="caution">
    <text evidence="6">The sequence shown here is derived from an EMBL/GenBank/DDBJ whole genome shotgun (WGS) entry which is preliminary data.</text>
</comment>
<dbReference type="Pfam" id="PF12833">
    <property type="entry name" value="HTH_18"/>
    <property type="match status" value="1"/>
</dbReference>
<evidence type="ECO:0000256" key="3">
    <source>
        <dbReference type="ARBA" id="ARBA00023163"/>
    </source>
</evidence>
<feature type="transmembrane region" description="Helical" evidence="4">
    <location>
        <begin position="107"/>
        <end position="123"/>
    </location>
</feature>
<dbReference type="SUPFAM" id="SSF46689">
    <property type="entry name" value="Homeodomain-like"/>
    <property type="match status" value="1"/>
</dbReference>
<proteinExistence type="predicted"/>
<sequence>MSDQIITKAQAAYHIQTENAIRKKFLIQFLYSLIVMSSVFEVIYWIFDFIVLFLINAIGLIMHALLLIYFYNFRLTIIKLFANLYLIFISIFITVFVILLWKIESVILMWYILVPLGVINLFSYKAVIKWGIYVLALAILVFILPFDQFYAIKVVDQHFLTYLSIFTFISILYLVCLIIYYKEKINMCSSDFLPISEDEGTDYELSKKTLTTVSSADEDSNKYNELFEEIKVYLEKNKPFKDPDFSIQQLAAELNSNSTYISRAINIKTNMNFKTFINKYRINQVKQELNNIDNDKYTLMYIYTSAGFKYQSTFNKVFKQIENITPSEYIAQKNKDSEGKDPQ</sequence>
<feature type="transmembrane region" description="Helical" evidence="4">
    <location>
        <begin position="130"/>
        <end position="147"/>
    </location>
</feature>
<dbReference type="SMART" id="SM00342">
    <property type="entry name" value="HTH_ARAC"/>
    <property type="match status" value="1"/>
</dbReference>
<dbReference type="RefSeq" id="WP_169231331.1">
    <property type="nucleotide sequence ID" value="NZ_JABBGF010000002.1"/>
</dbReference>
<keyword evidence="4" id="KW-0472">Membrane</keyword>
<reference evidence="6 7" key="1">
    <citation type="submission" date="2020-04" db="EMBL/GenBank/DDBJ databases">
        <title>Chryseobacterium sp. RJ-7-14 sp. nov., isolated from Jeju soil.</title>
        <authorList>
            <person name="Dahal R.H."/>
            <person name="Chaudhary D.K."/>
        </authorList>
    </citation>
    <scope>NUCLEOTIDE SEQUENCE [LARGE SCALE GENOMIC DNA]</scope>
    <source>
        <strain evidence="6 7">RJ-7-14</strain>
    </source>
</reference>
<evidence type="ECO:0000256" key="2">
    <source>
        <dbReference type="ARBA" id="ARBA00023125"/>
    </source>
</evidence>
<dbReference type="Gene3D" id="1.10.10.60">
    <property type="entry name" value="Homeodomain-like"/>
    <property type="match status" value="2"/>
</dbReference>
<evidence type="ECO:0000313" key="7">
    <source>
        <dbReference type="Proteomes" id="UP000552615"/>
    </source>
</evidence>
<dbReference type="GO" id="GO:0043565">
    <property type="term" value="F:sequence-specific DNA binding"/>
    <property type="evidence" value="ECO:0007669"/>
    <property type="project" value="InterPro"/>
</dbReference>
<evidence type="ECO:0000256" key="4">
    <source>
        <dbReference type="SAM" id="Phobius"/>
    </source>
</evidence>
<name>A0A7Y0A784_9FLAO</name>
<keyword evidence="4" id="KW-0812">Transmembrane</keyword>
<dbReference type="Proteomes" id="UP000552615">
    <property type="component" value="Unassembled WGS sequence"/>
</dbReference>
<keyword evidence="7" id="KW-1185">Reference proteome</keyword>
<accession>A0A7Y0A784</accession>
<keyword evidence="4" id="KW-1133">Transmembrane helix</keyword>
<feature type="domain" description="HTH araC/xylS-type" evidence="5">
    <location>
        <begin position="228"/>
        <end position="332"/>
    </location>
</feature>
<protein>
    <submittedName>
        <fullName evidence="6">Helix-turn-helix domain-containing protein</fullName>
    </submittedName>
</protein>
<dbReference type="AlphaFoldDB" id="A0A7Y0A784"/>
<evidence type="ECO:0000313" key="6">
    <source>
        <dbReference type="EMBL" id="NML57962.1"/>
    </source>
</evidence>
<feature type="transmembrane region" description="Helical" evidence="4">
    <location>
        <begin position="25"/>
        <end position="47"/>
    </location>
</feature>
<keyword evidence="1" id="KW-0805">Transcription regulation</keyword>
<gene>
    <name evidence="6" type="ORF">HHL20_11455</name>
</gene>
<feature type="transmembrane region" description="Helical" evidence="4">
    <location>
        <begin position="80"/>
        <end position="101"/>
    </location>
</feature>
<organism evidence="6 7">
    <name type="scientific">Chryseobacterium cheonjiense</name>
    <dbReference type="NCBI Taxonomy" id="2728845"/>
    <lineage>
        <taxon>Bacteria</taxon>
        <taxon>Pseudomonadati</taxon>
        <taxon>Bacteroidota</taxon>
        <taxon>Flavobacteriia</taxon>
        <taxon>Flavobacteriales</taxon>
        <taxon>Weeksellaceae</taxon>
        <taxon>Chryseobacterium group</taxon>
        <taxon>Chryseobacterium</taxon>
    </lineage>
</organism>
<evidence type="ECO:0000259" key="5">
    <source>
        <dbReference type="PROSITE" id="PS01124"/>
    </source>
</evidence>
<dbReference type="GO" id="GO:0003700">
    <property type="term" value="F:DNA-binding transcription factor activity"/>
    <property type="evidence" value="ECO:0007669"/>
    <property type="project" value="InterPro"/>
</dbReference>
<dbReference type="PROSITE" id="PS01124">
    <property type="entry name" value="HTH_ARAC_FAMILY_2"/>
    <property type="match status" value="1"/>
</dbReference>
<keyword evidence="2" id="KW-0238">DNA-binding</keyword>
<evidence type="ECO:0000256" key="1">
    <source>
        <dbReference type="ARBA" id="ARBA00023015"/>
    </source>
</evidence>
<dbReference type="InterPro" id="IPR018060">
    <property type="entry name" value="HTH_AraC"/>
</dbReference>
<dbReference type="PANTHER" id="PTHR43280">
    <property type="entry name" value="ARAC-FAMILY TRANSCRIPTIONAL REGULATOR"/>
    <property type="match status" value="1"/>
</dbReference>
<dbReference type="InterPro" id="IPR009057">
    <property type="entry name" value="Homeodomain-like_sf"/>
</dbReference>
<dbReference type="EMBL" id="JABBGF010000002">
    <property type="protein sequence ID" value="NML57962.1"/>
    <property type="molecule type" value="Genomic_DNA"/>
</dbReference>
<dbReference type="PANTHER" id="PTHR43280:SF29">
    <property type="entry name" value="ARAC-FAMILY TRANSCRIPTIONAL REGULATOR"/>
    <property type="match status" value="1"/>
</dbReference>
<feature type="transmembrane region" description="Helical" evidence="4">
    <location>
        <begin position="159"/>
        <end position="181"/>
    </location>
</feature>